<dbReference type="EC" id="2.7.11.1" evidence="2"/>
<dbReference type="Pfam" id="PF13401">
    <property type="entry name" value="AAA_22"/>
    <property type="match status" value="1"/>
</dbReference>
<dbReference type="Gene3D" id="3.40.50.300">
    <property type="entry name" value="P-loop containing nucleotide triphosphate hydrolases"/>
    <property type="match status" value="1"/>
</dbReference>
<dbReference type="PANTHER" id="PTHR47691:SF3">
    <property type="entry name" value="HTH-TYPE TRANSCRIPTIONAL REGULATOR RV0890C-RELATED"/>
    <property type="match status" value="1"/>
</dbReference>
<dbReference type="InterPro" id="IPR049945">
    <property type="entry name" value="AAA_22"/>
</dbReference>
<name>A0A7W0CM22_9ACTN</name>
<dbReference type="GO" id="GO:0004674">
    <property type="term" value="F:protein serine/threonine kinase activity"/>
    <property type="evidence" value="ECO:0007669"/>
    <property type="project" value="UniProtKB-KW"/>
</dbReference>
<dbReference type="Gene3D" id="1.25.40.10">
    <property type="entry name" value="Tetratricopeptide repeat domain"/>
    <property type="match status" value="1"/>
</dbReference>
<dbReference type="AlphaFoldDB" id="A0A7W0CM22"/>
<evidence type="ECO:0000259" key="1">
    <source>
        <dbReference type="Pfam" id="PF13401"/>
    </source>
</evidence>
<dbReference type="InterPro" id="IPR011990">
    <property type="entry name" value="TPR-like_helical_dom_sf"/>
</dbReference>
<feature type="domain" description="ORC1/DEAH AAA+ ATPase" evidence="1">
    <location>
        <begin position="33"/>
        <end position="122"/>
    </location>
</feature>
<dbReference type="SUPFAM" id="SSF52540">
    <property type="entry name" value="P-loop containing nucleoside triphosphate hydrolases"/>
    <property type="match status" value="1"/>
</dbReference>
<organism evidence="2 3">
    <name type="scientific">Nonomuraea soli</name>
    <dbReference type="NCBI Taxonomy" id="1032476"/>
    <lineage>
        <taxon>Bacteria</taxon>
        <taxon>Bacillati</taxon>
        <taxon>Actinomycetota</taxon>
        <taxon>Actinomycetes</taxon>
        <taxon>Streptosporangiales</taxon>
        <taxon>Streptosporangiaceae</taxon>
        <taxon>Nonomuraea</taxon>
    </lineage>
</organism>
<dbReference type="PANTHER" id="PTHR47691">
    <property type="entry name" value="REGULATOR-RELATED"/>
    <property type="match status" value="1"/>
</dbReference>
<accession>A0A7W0CM22</accession>
<dbReference type="RefSeq" id="WP_181612393.1">
    <property type="nucleotide sequence ID" value="NZ_BAABAM010000005.1"/>
</dbReference>
<keyword evidence="2" id="KW-0808">Transferase</keyword>
<evidence type="ECO:0000313" key="2">
    <source>
        <dbReference type="EMBL" id="MBA2893596.1"/>
    </source>
</evidence>
<dbReference type="PRINTS" id="PR00364">
    <property type="entry name" value="DISEASERSIST"/>
</dbReference>
<keyword evidence="2" id="KW-0418">Kinase</keyword>
<protein>
    <submittedName>
        <fullName evidence="2">Non-specific serine/threonine protein kinase</fullName>
        <ecNumber evidence="2">2.7.11.1</ecNumber>
    </submittedName>
</protein>
<keyword evidence="3" id="KW-1185">Reference proteome</keyword>
<proteinExistence type="predicted"/>
<sequence length="677" mass="74027">MAVVRSRGNLPADMTSFVGRIAEQGGVVKLLRSARLVTLTGTGGVGKTRLALRAAKRTAGRFADGVWLVELSELQDPELLAHEVCGVLGVRDQTARQQVQVLADHLADKQVLLLLDTCEHLVDHCAALSAYLLRSAPGLRILATSRQPLGLPGEHILPVEPLRIEQEAVRLFTERARAVHAGLDVTGPVLELCDRLQGLPLAIELAAAQTGSLTVEEILSELESRRLDGLTRTGVPRHQSMRTTVGWSHELCEPLERLLWARLSVFVGSFAQDGVITVCSHRPLTPESALRTLRGLVDKSIVQRLPGGRYRMLDTIRAYGREWLGHLGDEQQLRRRHRDYYLGLARWFNADWRGPEQFEWADRMAGELANLRIAFDYCWSHPDDFPTGLDLAASLVYFWVACGHVREGRHQLDRALSRCPQPSYERTAALWACAFVAMTQGDHHAAQRMLDEAGVAAAWQDDALAGAYVLTMRAMLAMLRGALDDAVILATDAADIHRGLGDTGFGVLLSLSVHALSLMLEGRDLTTATGIVEEMWQISDTFGGRWVRSYADHHLSGVRLAQGDPDGAEELALRCLETKWRLHDTVGTALVLDLLARIAVARGDGRTAARLLGLSQQVWSDQGAEAVAMGSAQLSSPREQCVSAARELVGDEGFEALYGEGREVNLGEAIGALLAGK</sequence>
<evidence type="ECO:0000313" key="3">
    <source>
        <dbReference type="Proteomes" id="UP000530928"/>
    </source>
</evidence>
<dbReference type="EMBL" id="JACDUR010000005">
    <property type="protein sequence ID" value="MBA2893596.1"/>
    <property type="molecule type" value="Genomic_DNA"/>
</dbReference>
<dbReference type="Proteomes" id="UP000530928">
    <property type="component" value="Unassembled WGS sequence"/>
</dbReference>
<comment type="caution">
    <text evidence="2">The sequence shown here is derived from an EMBL/GenBank/DDBJ whole genome shotgun (WGS) entry which is preliminary data.</text>
</comment>
<gene>
    <name evidence="2" type="ORF">HNR30_004957</name>
</gene>
<dbReference type="GO" id="GO:0043531">
    <property type="term" value="F:ADP binding"/>
    <property type="evidence" value="ECO:0007669"/>
    <property type="project" value="InterPro"/>
</dbReference>
<dbReference type="InterPro" id="IPR027417">
    <property type="entry name" value="P-loop_NTPase"/>
</dbReference>
<keyword evidence="2" id="KW-0723">Serine/threonine-protein kinase</keyword>
<reference evidence="2 3" key="1">
    <citation type="submission" date="2020-07" db="EMBL/GenBank/DDBJ databases">
        <title>Genomic Encyclopedia of Type Strains, Phase IV (KMG-IV): sequencing the most valuable type-strain genomes for metagenomic binning, comparative biology and taxonomic classification.</title>
        <authorList>
            <person name="Goeker M."/>
        </authorList>
    </citation>
    <scope>NUCLEOTIDE SEQUENCE [LARGE SCALE GENOMIC DNA]</scope>
    <source>
        <strain evidence="2 3">DSM 45533</strain>
    </source>
</reference>